<dbReference type="PANTHER" id="PTHR48449:SF2">
    <property type="entry name" value="UBIQUITIN-LIKE PROTEASE FAMILY PROFILE DOMAIN-CONTAINING PROTEIN"/>
    <property type="match status" value="1"/>
</dbReference>
<proteinExistence type="predicted"/>
<evidence type="ECO:0000259" key="2">
    <source>
        <dbReference type="Pfam" id="PF09331"/>
    </source>
</evidence>
<keyword evidence="4" id="KW-1185">Reference proteome</keyword>
<dbReference type="EMBL" id="JAGKQM010000014">
    <property type="protein sequence ID" value="KAH0885600.1"/>
    <property type="molecule type" value="Genomic_DNA"/>
</dbReference>
<dbReference type="Proteomes" id="UP000824890">
    <property type="component" value="Unassembled WGS sequence"/>
</dbReference>
<gene>
    <name evidence="3" type="ORF">HID58_061696</name>
</gene>
<feature type="domain" description="DUF1985" evidence="2">
    <location>
        <begin position="8"/>
        <end position="81"/>
    </location>
</feature>
<reference evidence="3 4" key="1">
    <citation type="submission" date="2021-05" db="EMBL/GenBank/DDBJ databases">
        <title>Genome Assembly of Synthetic Allotetraploid Brassica napus Reveals Homoeologous Exchanges between Subgenomes.</title>
        <authorList>
            <person name="Davis J.T."/>
        </authorList>
    </citation>
    <scope>NUCLEOTIDE SEQUENCE [LARGE SCALE GENOMIC DNA]</scope>
    <source>
        <strain evidence="4">cv. Da-Ae</strain>
        <tissue evidence="3">Seedling</tissue>
    </source>
</reference>
<dbReference type="Pfam" id="PF09331">
    <property type="entry name" value="DUF1985"/>
    <property type="match status" value="1"/>
</dbReference>
<sequence length="216" mass="23850">MTEKPYWEVPVSSVLRMLEKKTVVDKDIRLKYAYLSLLASVILPTTHTPRISKECAEKIKDLDAFLVYPWGRVSFDMLMTSIKERKEVSMSQNTIALKGFVLALQLVIVECVHALTEVVQEGGSSGSDGDSEGDDDTNESDKRGKKGISPGHACDTFAAEKALVQSIMLDANGETNVAAEYEWLDDEDDVGVSNMLNLIDRRFGFNSQCFVGGSTK</sequence>
<feature type="compositionally biased region" description="Acidic residues" evidence="1">
    <location>
        <begin position="129"/>
        <end position="138"/>
    </location>
</feature>
<evidence type="ECO:0000313" key="3">
    <source>
        <dbReference type="EMBL" id="KAH0885600.1"/>
    </source>
</evidence>
<organism evidence="3 4">
    <name type="scientific">Brassica napus</name>
    <name type="common">Rape</name>
    <dbReference type="NCBI Taxonomy" id="3708"/>
    <lineage>
        <taxon>Eukaryota</taxon>
        <taxon>Viridiplantae</taxon>
        <taxon>Streptophyta</taxon>
        <taxon>Embryophyta</taxon>
        <taxon>Tracheophyta</taxon>
        <taxon>Spermatophyta</taxon>
        <taxon>Magnoliopsida</taxon>
        <taxon>eudicotyledons</taxon>
        <taxon>Gunneridae</taxon>
        <taxon>Pentapetalae</taxon>
        <taxon>rosids</taxon>
        <taxon>malvids</taxon>
        <taxon>Brassicales</taxon>
        <taxon>Brassicaceae</taxon>
        <taxon>Brassiceae</taxon>
        <taxon>Brassica</taxon>
    </lineage>
</organism>
<accession>A0ABQ7ZZB3</accession>
<comment type="caution">
    <text evidence="3">The sequence shown here is derived from an EMBL/GenBank/DDBJ whole genome shotgun (WGS) entry which is preliminary data.</text>
</comment>
<dbReference type="PANTHER" id="PTHR48449">
    <property type="entry name" value="DUF1985 DOMAIN-CONTAINING PROTEIN"/>
    <property type="match status" value="1"/>
</dbReference>
<feature type="region of interest" description="Disordered" evidence="1">
    <location>
        <begin position="121"/>
        <end position="151"/>
    </location>
</feature>
<dbReference type="InterPro" id="IPR015410">
    <property type="entry name" value="DUF1985"/>
</dbReference>
<name>A0ABQ7ZZB3_BRANA</name>
<protein>
    <recommendedName>
        <fullName evidence="2">DUF1985 domain-containing protein</fullName>
    </recommendedName>
</protein>
<evidence type="ECO:0000313" key="4">
    <source>
        <dbReference type="Proteomes" id="UP000824890"/>
    </source>
</evidence>
<evidence type="ECO:0000256" key="1">
    <source>
        <dbReference type="SAM" id="MobiDB-lite"/>
    </source>
</evidence>